<evidence type="ECO:0000313" key="2">
    <source>
        <dbReference type="Proteomes" id="UP001139971"/>
    </source>
</evidence>
<keyword evidence="2" id="KW-1185">Reference proteome</keyword>
<gene>
    <name evidence="1" type="ORF">OD750_002045</name>
</gene>
<dbReference type="RefSeq" id="WP_263543656.1">
    <property type="nucleotide sequence ID" value="NZ_JAOVZO020000001.1"/>
</dbReference>
<dbReference type="Proteomes" id="UP001139971">
    <property type="component" value="Unassembled WGS sequence"/>
</dbReference>
<comment type="caution">
    <text evidence="1">The sequence shown here is derived from an EMBL/GenBank/DDBJ whole genome shotgun (WGS) entry which is preliminary data.</text>
</comment>
<proteinExistence type="predicted"/>
<evidence type="ECO:0000313" key="1">
    <source>
        <dbReference type="EMBL" id="MDC8011323.1"/>
    </source>
</evidence>
<accession>A0A9X4BGP0</accession>
<reference evidence="1" key="1">
    <citation type="submission" date="2023-02" db="EMBL/GenBank/DDBJ databases">
        <title>Tahibacter soli sp. nov. isolated from soil.</title>
        <authorList>
            <person name="Baek J.H."/>
            <person name="Lee J.K."/>
            <person name="Choi D.G."/>
            <person name="Jeon C.O."/>
        </authorList>
    </citation>
    <scope>NUCLEOTIDE SEQUENCE</scope>
    <source>
        <strain evidence="1">BL</strain>
    </source>
</reference>
<protein>
    <submittedName>
        <fullName evidence="1">Uncharacterized protein</fullName>
    </submittedName>
</protein>
<organism evidence="1 2">
    <name type="scientific">Tahibacter soli</name>
    <dbReference type="NCBI Taxonomy" id="2983605"/>
    <lineage>
        <taxon>Bacteria</taxon>
        <taxon>Pseudomonadati</taxon>
        <taxon>Pseudomonadota</taxon>
        <taxon>Gammaproteobacteria</taxon>
        <taxon>Lysobacterales</taxon>
        <taxon>Rhodanobacteraceae</taxon>
        <taxon>Tahibacter</taxon>
    </lineage>
</organism>
<sequence length="185" mass="19942">MTERSLSELYRQLNAHAPLSSRALIDSETAVRASRGRVVPHERLEVAGALAASTAHADLVRLLRALEPASTELAQSLAQSAPVHEHRERHQRVAHGRRHGERGWQWGALAASLVAAVALFAARGNIHGMGEEAALAKLHDAPVDGIFGNALETRFAHHDKSDTISRADFNGDRPDHIFSGRLGGG</sequence>
<name>A0A9X4BGP0_9GAMM</name>
<dbReference type="AlphaFoldDB" id="A0A9X4BGP0"/>
<dbReference type="EMBL" id="JAOVZO020000001">
    <property type="protein sequence ID" value="MDC8011323.1"/>
    <property type="molecule type" value="Genomic_DNA"/>
</dbReference>